<dbReference type="Gramene" id="OB03G16210.1">
    <property type="protein sequence ID" value="OB03G16210.1"/>
    <property type="gene ID" value="OB03G16210"/>
</dbReference>
<proteinExistence type="predicted"/>
<protein>
    <submittedName>
        <fullName evidence="1">Uncharacterized protein</fullName>
    </submittedName>
</protein>
<evidence type="ECO:0000313" key="2">
    <source>
        <dbReference type="Proteomes" id="UP000006038"/>
    </source>
</evidence>
<name>J3LKP5_ORYBR</name>
<evidence type="ECO:0000313" key="1">
    <source>
        <dbReference type="EnsemblPlants" id="OB03G16210.1"/>
    </source>
</evidence>
<dbReference type="Proteomes" id="UP000006038">
    <property type="component" value="Chromosome 3"/>
</dbReference>
<organism evidence="1">
    <name type="scientific">Oryza brachyantha</name>
    <name type="common">malo sina</name>
    <dbReference type="NCBI Taxonomy" id="4533"/>
    <lineage>
        <taxon>Eukaryota</taxon>
        <taxon>Viridiplantae</taxon>
        <taxon>Streptophyta</taxon>
        <taxon>Embryophyta</taxon>
        <taxon>Tracheophyta</taxon>
        <taxon>Spermatophyta</taxon>
        <taxon>Magnoliopsida</taxon>
        <taxon>Liliopsida</taxon>
        <taxon>Poales</taxon>
        <taxon>Poaceae</taxon>
        <taxon>BOP clade</taxon>
        <taxon>Oryzoideae</taxon>
        <taxon>Oryzeae</taxon>
        <taxon>Oryzinae</taxon>
        <taxon>Oryza</taxon>
    </lineage>
</organism>
<dbReference type="HOGENOM" id="CLU_910226_0_0_1"/>
<sequence length="306" mass="34149">MKNRGKQASLKLGGRILRVLDQISQSNQGKAKQPWTTLLTLRSSAHTNYWSTATAVFKCKRISGSHLISSSCSILHSPFNASSTTILLFSAFSIACHCFEDNAAKFIVFFSSCLISCVVRLKLALVGRERMSKRCDVHRASYDHHRDRCKIAETTGTQEGCTLAETAERRSSRKLQNMLVFQLLSDNVTDEVTRSQLLRISGPQAANGKSKKKNLTFLAKFHSKIVAALASESSPCRNSFHKPIISREILVREYARSVRIIRRTAAVCFSPSSGADEDYDHLPHTQLDKVTHAISREEFGPLYLVT</sequence>
<keyword evidence="2" id="KW-1185">Reference proteome</keyword>
<reference evidence="1" key="1">
    <citation type="journal article" date="2013" name="Nat. Commun.">
        <title>Whole-genome sequencing of Oryza brachyantha reveals mechanisms underlying Oryza genome evolution.</title>
        <authorList>
            <person name="Chen J."/>
            <person name="Huang Q."/>
            <person name="Gao D."/>
            <person name="Wang J."/>
            <person name="Lang Y."/>
            <person name="Liu T."/>
            <person name="Li B."/>
            <person name="Bai Z."/>
            <person name="Luis Goicoechea J."/>
            <person name="Liang C."/>
            <person name="Chen C."/>
            <person name="Zhang W."/>
            <person name="Sun S."/>
            <person name="Liao Y."/>
            <person name="Zhang X."/>
            <person name="Yang L."/>
            <person name="Song C."/>
            <person name="Wang M."/>
            <person name="Shi J."/>
            <person name="Liu G."/>
            <person name="Liu J."/>
            <person name="Zhou H."/>
            <person name="Zhou W."/>
            <person name="Yu Q."/>
            <person name="An N."/>
            <person name="Chen Y."/>
            <person name="Cai Q."/>
            <person name="Wang B."/>
            <person name="Liu B."/>
            <person name="Min J."/>
            <person name="Huang Y."/>
            <person name="Wu H."/>
            <person name="Li Z."/>
            <person name="Zhang Y."/>
            <person name="Yin Y."/>
            <person name="Song W."/>
            <person name="Jiang J."/>
            <person name="Jackson S.A."/>
            <person name="Wing R.A."/>
            <person name="Wang J."/>
            <person name="Chen M."/>
        </authorList>
    </citation>
    <scope>NUCLEOTIDE SEQUENCE [LARGE SCALE GENOMIC DNA]</scope>
    <source>
        <strain evidence="1">cv. IRGC 101232</strain>
    </source>
</reference>
<dbReference type="eggNOG" id="ENOG502R4R8">
    <property type="taxonomic scope" value="Eukaryota"/>
</dbReference>
<accession>J3LKP5</accession>
<dbReference type="EnsemblPlants" id="OB03G16210.1">
    <property type="protein sequence ID" value="OB03G16210.1"/>
    <property type="gene ID" value="OB03G16210"/>
</dbReference>
<dbReference type="AlphaFoldDB" id="J3LKP5"/>
<reference evidence="1" key="2">
    <citation type="submission" date="2013-04" db="UniProtKB">
        <authorList>
            <consortium name="EnsemblPlants"/>
        </authorList>
    </citation>
    <scope>IDENTIFICATION</scope>
</reference>